<dbReference type="Pfam" id="PF13290">
    <property type="entry name" value="CHB_HEX_C_1"/>
    <property type="match status" value="1"/>
</dbReference>
<reference evidence="4 5" key="1">
    <citation type="submission" date="2016-10" db="EMBL/GenBank/DDBJ databases">
        <authorList>
            <person name="de Groot N.N."/>
        </authorList>
    </citation>
    <scope>NUCLEOTIDE SEQUENCE [LARGE SCALE GENOMIC DNA]</scope>
    <source>
        <strain evidence="4 5">DSM 45317</strain>
    </source>
</reference>
<dbReference type="GO" id="GO:0000272">
    <property type="term" value="P:polysaccharide catabolic process"/>
    <property type="evidence" value="ECO:0007669"/>
    <property type="project" value="UniProtKB-KW"/>
</dbReference>
<organism evidence="4 5">
    <name type="scientific">Geodermatophilus ruber</name>
    <dbReference type="NCBI Taxonomy" id="504800"/>
    <lineage>
        <taxon>Bacteria</taxon>
        <taxon>Bacillati</taxon>
        <taxon>Actinomycetota</taxon>
        <taxon>Actinomycetes</taxon>
        <taxon>Geodermatophilales</taxon>
        <taxon>Geodermatophilaceae</taxon>
        <taxon>Geodermatophilus</taxon>
    </lineage>
</organism>
<dbReference type="CDD" id="cd00063">
    <property type="entry name" value="FN3"/>
    <property type="match status" value="1"/>
</dbReference>
<dbReference type="InterPro" id="IPR013783">
    <property type="entry name" value="Ig-like_fold"/>
</dbReference>
<dbReference type="AlphaFoldDB" id="A0A1I4D1P2"/>
<name>A0A1I4D1P2_9ACTN</name>
<evidence type="ECO:0000259" key="3">
    <source>
        <dbReference type="PROSITE" id="PS50853"/>
    </source>
</evidence>
<keyword evidence="1" id="KW-0378">Hydrolase</keyword>
<dbReference type="GO" id="GO:0016798">
    <property type="term" value="F:hydrolase activity, acting on glycosyl bonds"/>
    <property type="evidence" value="ECO:0007669"/>
    <property type="project" value="UniProtKB-KW"/>
</dbReference>
<dbReference type="SUPFAM" id="SSF49265">
    <property type="entry name" value="Fibronectin type III"/>
    <property type="match status" value="1"/>
</dbReference>
<keyword evidence="2" id="KW-0119">Carbohydrate metabolism</keyword>
<dbReference type="Gene3D" id="2.60.40.10">
    <property type="entry name" value="Immunoglobulins"/>
    <property type="match status" value="2"/>
</dbReference>
<accession>A0A1I4D1P2</accession>
<dbReference type="Pfam" id="PF00041">
    <property type="entry name" value="fn3"/>
    <property type="match status" value="1"/>
</dbReference>
<dbReference type="InterPro" id="IPR003961">
    <property type="entry name" value="FN3_dom"/>
</dbReference>
<feature type="domain" description="Fibronectin type-III" evidence="3">
    <location>
        <begin position="282"/>
        <end position="383"/>
    </location>
</feature>
<dbReference type="InterPro" id="IPR059177">
    <property type="entry name" value="GH29D-like_dom"/>
</dbReference>
<evidence type="ECO:0000313" key="4">
    <source>
        <dbReference type="EMBL" id="SFK87458.1"/>
    </source>
</evidence>
<evidence type="ECO:0000256" key="1">
    <source>
        <dbReference type="ARBA" id="ARBA00023295"/>
    </source>
</evidence>
<dbReference type="RefSeq" id="WP_177212711.1">
    <property type="nucleotide sequence ID" value="NZ_FOSW01000004.1"/>
</dbReference>
<sequence>MSRLPAPRRGNRLLAGGLAALTATGGLIGFVSSASAGTPPAGPGNIEVFPSRDMVAIEGYTAQAGQTATLTVSRGGETVGTATGVVDGTGFMEWNHEATPRPGGGFDGCFTDVTPDIQAGDDVSVSFSGSPLVDGMKVSSAEVTGVTASEPAEGNVNTVTITGTYGPDTDLGRFAVEVVNPTMRDEGNIGERAIGWSPNEAAEPTQGYTVEGTAANGEFSVTFGGLSPSDQQLVFDGEKVALSWMADATAVEAQLGLTLAEYGLVGGGAPGCPPGPDGAEPPAGEFSVVWDNQAQATVTWASAAPVAGGEPVDGYSIEAIDQTADAAGAQRLSGYRVGPDATQVVLDGLDPGALYDIEVRSIVDGELGAPFALAGTASPTPPDGETDTTAPVLTSTPELNGTTAVLADSRTLTLSADEGTIYYTLDGSPVTTQPNGNVPSPTAKIYQEPIPITAADTAITIAVIDTAGNATHASGVVSPRPAAAAVAPTGSAVTSFAGAGPDAANPQGRVSLGWNPVPDATEYRVRVYLRTDATNTNTLQPERDVVVTGTTADVTGLPKSAPGQRWVFRVQSKTPAATTYSPLTTGVNVVLPGDDIGLDLAQFRTGDEFRISGSGTVPGATITVHRPNATGTGPVTTPIPGYPSATVGAVEAPANAGPWSIVLDPAPTTAPSQIWIKSSQGAVAGPFTVDVR</sequence>
<proteinExistence type="predicted"/>
<dbReference type="PROSITE" id="PS50853">
    <property type="entry name" value="FN3"/>
    <property type="match status" value="1"/>
</dbReference>
<dbReference type="InterPro" id="IPR036116">
    <property type="entry name" value="FN3_sf"/>
</dbReference>
<evidence type="ECO:0000256" key="2">
    <source>
        <dbReference type="ARBA" id="ARBA00023326"/>
    </source>
</evidence>
<dbReference type="STRING" id="504800.SAMN04488085_104136"/>
<evidence type="ECO:0000313" key="5">
    <source>
        <dbReference type="Proteomes" id="UP000199152"/>
    </source>
</evidence>
<keyword evidence="1" id="KW-0326">Glycosidase</keyword>
<dbReference type="EMBL" id="FOSW01000004">
    <property type="protein sequence ID" value="SFK87458.1"/>
    <property type="molecule type" value="Genomic_DNA"/>
</dbReference>
<protein>
    <submittedName>
        <fullName evidence="4">Fibronectin type III domain-containing protein</fullName>
    </submittedName>
</protein>
<gene>
    <name evidence="4" type="ORF">SAMN04488085_104136</name>
</gene>
<dbReference type="Proteomes" id="UP000199152">
    <property type="component" value="Unassembled WGS sequence"/>
</dbReference>
<keyword evidence="5" id="KW-1185">Reference proteome</keyword>
<keyword evidence="2" id="KW-0624">Polysaccharide degradation</keyword>
<dbReference type="InParanoid" id="A0A1I4D1P2"/>